<dbReference type="EMBL" id="RBKV01000001">
    <property type="protein sequence ID" value="RKR96037.1"/>
    <property type="molecule type" value="Genomic_DNA"/>
</dbReference>
<dbReference type="InterPro" id="IPR050490">
    <property type="entry name" value="Bact_solute-bd_prot1"/>
</dbReference>
<evidence type="ECO:0000313" key="4">
    <source>
        <dbReference type="EMBL" id="RKR96037.1"/>
    </source>
</evidence>
<dbReference type="PANTHER" id="PTHR43649">
    <property type="entry name" value="ARABINOSE-BINDING PROTEIN-RELATED"/>
    <property type="match status" value="1"/>
</dbReference>
<dbReference type="Proteomes" id="UP000274762">
    <property type="component" value="Unassembled WGS sequence"/>
</dbReference>
<protein>
    <submittedName>
        <fullName evidence="4">Carbohydrate ABC transporter substrate-binding protein (CUT1 family)</fullName>
    </submittedName>
</protein>
<accession>A0A495K432</accession>
<accession>A0A315SE70</accession>
<dbReference type="AlphaFoldDB" id="A0A315SE70"/>
<gene>
    <name evidence="4" type="ORF">DFJ75_2876</name>
</gene>
<name>A0A315SE70_WILMA</name>
<dbReference type="SUPFAM" id="SSF53850">
    <property type="entry name" value="Periplasmic binding protein-like II"/>
    <property type="match status" value="1"/>
</dbReference>
<organism evidence="4 5">
    <name type="scientific">Williamsia marianensis</name>
    <dbReference type="NCBI Taxonomy" id="85044"/>
    <lineage>
        <taxon>Bacteria</taxon>
        <taxon>Bacillati</taxon>
        <taxon>Actinomycetota</taxon>
        <taxon>Actinomycetes</taxon>
        <taxon>Mycobacteriales</taxon>
        <taxon>Nocardiaceae</taxon>
        <taxon>Williamsia</taxon>
    </lineage>
</organism>
<keyword evidence="2" id="KW-0813">Transport</keyword>
<evidence type="ECO:0000256" key="1">
    <source>
        <dbReference type="ARBA" id="ARBA00008520"/>
    </source>
</evidence>
<reference evidence="4 5" key="1">
    <citation type="submission" date="2018-10" db="EMBL/GenBank/DDBJ databases">
        <title>Sequencing the genomes of 1000 actinobacteria strains.</title>
        <authorList>
            <person name="Klenk H.-P."/>
        </authorList>
    </citation>
    <scope>NUCLEOTIDE SEQUENCE [LARGE SCALE GENOMIC DNA]</scope>
    <source>
        <strain evidence="4 5">DSM 44343</strain>
    </source>
</reference>
<keyword evidence="3" id="KW-0732">Signal</keyword>
<evidence type="ECO:0000313" key="5">
    <source>
        <dbReference type="Proteomes" id="UP000274762"/>
    </source>
</evidence>
<evidence type="ECO:0000256" key="3">
    <source>
        <dbReference type="ARBA" id="ARBA00022729"/>
    </source>
</evidence>
<evidence type="ECO:0000256" key="2">
    <source>
        <dbReference type="ARBA" id="ARBA00022448"/>
    </source>
</evidence>
<dbReference type="Pfam" id="PF01547">
    <property type="entry name" value="SBP_bac_1"/>
    <property type="match status" value="1"/>
</dbReference>
<dbReference type="InterPro" id="IPR006059">
    <property type="entry name" value="SBP"/>
</dbReference>
<dbReference type="Gene3D" id="3.40.190.10">
    <property type="entry name" value="Periplasmic binding protein-like II"/>
    <property type="match status" value="4"/>
</dbReference>
<proteinExistence type="inferred from homology"/>
<comment type="similarity">
    <text evidence="1">Belongs to the bacterial solute-binding protein 1 family.</text>
</comment>
<dbReference type="PANTHER" id="PTHR43649:SF34">
    <property type="entry name" value="ABC TRANSPORTER PERIPLASMIC-BINDING PROTEIN YCJN-RELATED"/>
    <property type="match status" value="1"/>
</dbReference>
<sequence length="500" mass="53529">MQCNGDPPAVDDKSARAKTIGGPKKVAAWKKLGISCAAVAVALPVLSACSSGSTPGTLNVYAPADGASFIKQAAETCAANSKGEYKINTFALPKAADDQRLQLARRLAGNDHGLDLMGMDVVWTAEFADAGWIEPVPDELAARIKADTLGGPYETAVWKTDDDEAKRLYAIPTWTNTQLLWYRPDVLQQFLNKDTPPVTWDEMLADNEIIRKAGGPSYIMVQGKQYEGLMVWFNSVLSSAGGQVVDPNDPNKQTLNDTPEHRAATVKALQTLKSVATAPGADPSITNSDESSARLGMESGKATFEVNWPFVFPSMRSNAGAGDVAFLPEVKQEFGPLFADPDNPPPDNELAPVNDVVRTKFDFARYPGVLPEVPSKVTLGGVNIAVADTSEQKDLAFKAAECMTNEESQKLYSISGGTPPTLAAIYDDPDFQAAYPMGQQIKTQLESENAALRPASPVYQAISTLLVAKLSPVGAWDPETLVDQLADQVDKAIKGEGLIP</sequence>
<comment type="caution">
    <text evidence="4">The sequence shown here is derived from an EMBL/GenBank/DDBJ whole genome shotgun (WGS) entry which is preliminary data.</text>
</comment>